<evidence type="ECO:0000313" key="3">
    <source>
        <dbReference type="EMBL" id="GFH36090.1"/>
    </source>
</evidence>
<dbReference type="AlphaFoldDB" id="A0A6A0AT73"/>
<feature type="transmembrane region" description="Helical" evidence="2">
    <location>
        <begin position="39"/>
        <end position="58"/>
    </location>
</feature>
<keyword evidence="2" id="KW-0472">Membrane</keyword>
<keyword evidence="2" id="KW-1133">Transmembrane helix</keyword>
<accession>A0A6A0AT73</accession>
<reference evidence="3 4" key="1">
    <citation type="submission" date="2020-02" db="EMBL/GenBank/DDBJ databases">
        <title>Whole Genome Shotgun Sequence of Streptomyces sp. strain CWH03.</title>
        <authorList>
            <person name="Dohra H."/>
            <person name="Kodani S."/>
            <person name="Yamamura H."/>
        </authorList>
    </citation>
    <scope>NUCLEOTIDE SEQUENCE [LARGE SCALE GENOMIC DNA]</scope>
    <source>
        <strain evidence="3 4">CWH03</strain>
    </source>
</reference>
<organism evidence="3 4">
    <name type="scientific">Streptomyces pacificus</name>
    <dbReference type="NCBI Taxonomy" id="2705029"/>
    <lineage>
        <taxon>Bacteria</taxon>
        <taxon>Bacillati</taxon>
        <taxon>Actinomycetota</taxon>
        <taxon>Actinomycetes</taxon>
        <taxon>Kitasatosporales</taxon>
        <taxon>Streptomycetaceae</taxon>
        <taxon>Streptomyces</taxon>
    </lineage>
</organism>
<keyword evidence="2" id="KW-0812">Transmembrane</keyword>
<evidence type="ECO:0000256" key="1">
    <source>
        <dbReference type="SAM" id="MobiDB-lite"/>
    </source>
</evidence>
<proteinExistence type="predicted"/>
<protein>
    <submittedName>
        <fullName evidence="3">Uncharacterized protein</fullName>
    </submittedName>
</protein>
<evidence type="ECO:0000313" key="4">
    <source>
        <dbReference type="Proteomes" id="UP000484988"/>
    </source>
</evidence>
<feature type="compositionally biased region" description="Polar residues" evidence="1">
    <location>
        <begin position="76"/>
        <end position="93"/>
    </location>
</feature>
<name>A0A6A0AT73_9ACTN</name>
<comment type="caution">
    <text evidence="3">The sequence shown here is derived from an EMBL/GenBank/DDBJ whole genome shotgun (WGS) entry which is preliminary data.</text>
</comment>
<dbReference type="Proteomes" id="UP000484988">
    <property type="component" value="Unassembled WGS sequence"/>
</dbReference>
<gene>
    <name evidence="3" type="ORF">SCWH03_23120</name>
</gene>
<sequence length="93" mass="9926">MLRHEFRPGRLIAGAAVLGTAAAYLGDATGAWRIPWFTALPVLSGGLALAAVATAVHYRLRRRRSAMAASRENTEAPASTSGSQQNRYGRSFP</sequence>
<dbReference type="EMBL" id="BLLG01000005">
    <property type="protein sequence ID" value="GFH36090.1"/>
    <property type="molecule type" value="Genomic_DNA"/>
</dbReference>
<keyword evidence="4" id="KW-1185">Reference proteome</keyword>
<feature type="region of interest" description="Disordered" evidence="1">
    <location>
        <begin position="67"/>
        <end position="93"/>
    </location>
</feature>
<evidence type="ECO:0000256" key="2">
    <source>
        <dbReference type="SAM" id="Phobius"/>
    </source>
</evidence>